<reference evidence="2 3" key="1">
    <citation type="submission" date="2020-04" db="EMBL/GenBank/DDBJ databases">
        <title>Perkinsus chesapeaki whole genome sequence.</title>
        <authorList>
            <person name="Bogema D.R."/>
        </authorList>
    </citation>
    <scope>NUCLEOTIDE SEQUENCE [LARGE SCALE GENOMIC DNA]</scope>
    <source>
        <strain evidence="2">ATCC PRA-425</strain>
    </source>
</reference>
<evidence type="ECO:0000313" key="2">
    <source>
        <dbReference type="EMBL" id="KAF4659670.1"/>
    </source>
</evidence>
<proteinExistence type="predicted"/>
<evidence type="ECO:0000256" key="1">
    <source>
        <dbReference type="SAM" id="SignalP"/>
    </source>
</evidence>
<organism evidence="2 3">
    <name type="scientific">Perkinsus chesapeaki</name>
    <name type="common">Clam parasite</name>
    <name type="synonym">Perkinsus andrewsi</name>
    <dbReference type="NCBI Taxonomy" id="330153"/>
    <lineage>
        <taxon>Eukaryota</taxon>
        <taxon>Sar</taxon>
        <taxon>Alveolata</taxon>
        <taxon>Perkinsozoa</taxon>
        <taxon>Perkinsea</taxon>
        <taxon>Perkinsida</taxon>
        <taxon>Perkinsidae</taxon>
        <taxon>Perkinsus</taxon>
    </lineage>
</organism>
<evidence type="ECO:0000313" key="3">
    <source>
        <dbReference type="Proteomes" id="UP000591131"/>
    </source>
</evidence>
<keyword evidence="1" id="KW-0732">Signal</keyword>
<protein>
    <submittedName>
        <fullName evidence="2">Uncharacterized protein</fullName>
    </submittedName>
</protein>
<feature type="signal peptide" evidence="1">
    <location>
        <begin position="1"/>
        <end position="19"/>
    </location>
</feature>
<name>A0A7J6LKV7_PERCH</name>
<dbReference type="AlphaFoldDB" id="A0A7J6LKV7"/>
<dbReference type="Proteomes" id="UP000591131">
    <property type="component" value="Unassembled WGS sequence"/>
</dbReference>
<accession>A0A7J6LKV7</accession>
<feature type="chain" id="PRO_5029620866" evidence="1">
    <location>
        <begin position="20"/>
        <end position="119"/>
    </location>
</feature>
<dbReference type="EMBL" id="JAAPAO010000444">
    <property type="protein sequence ID" value="KAF4659670.1"/>
    <property type="molecule type" value="Genomic_DNA"/>
</dbReference>
<comment type="caution">
    <text evidence="2">The sequence shown here is derived from an EMBL/GenBank/DDBJ whole genome shotgun (WGS) entry which is preliminary data.</text>
</comment>
<sequence>MYPISILLVCILSISRVLTDFPFKGNVYCRANFGGAFEKLLFLEVPLTVVLSVYDWDYPYHVSDYTYDEANGSLNLTHAVRWIPSHEFWQPGWWDRLDYDHALDGWAVGRAHPRWFRRC</sequence>
<gene>
    <name evidence="2" type="ORF">FOL47_007487</name>
</gene>
<keyword evidence="3" id="KW-1185">Reference proteome</keyword>